<dbReference type="EC" id="6.3.4.19" evidence="6"/>
<comment type="catalytic activity">
    <reaction evidence="5 6">
        <text>cytidine(34) in tRNA(Ile2) + L-lysine + ATP = lysidine(34) in tRNA(Ile2) + AMP + diphosphate + H(+)</text>
        <dbReference type="Rhea" id="RHEA:43744"/>
        <dbReference type="Rhea" id="RHEA-COMP:10625"/>
        <dbReference type="Rhea" id="RHEA-COMP:10670"/>
        <dbReference type="ChEBI" id="CHEBI:15378"/>
        <dbReference type="ChEBI" id="CHEBI:30616"/>
        <dbReference type="ChEBI" id="CHEBI:32551"/>
        <dbReference type="ChEBI" id="CHEBI:33019"/>
        <dbReference type="ChEBI" id="CHEBI:82748"/>
        <dbReference type="ChEBI" id="CHEBI:83665"/>
        <dbReference type="ChEBI" id="CHEBI:456215"/>
        <dbReference type="EC" id="6.3.4.19"/>
    </reaction>
</comment>
<dbReference type="InterPro" id="IPR014729">
    <property type="entry name" value="Rossmann-like_a/b/a_fold"/>
</dbReference>
<dbReference type="NCBIfam" id="TIGR02432">
    <property type="entry name" value="lysidine_TilS_N"/>
    <property type="match status" value="1"/>
</dbReference>
<keyword evidence="2 6" id="KW-0819">tRNA processing</keyword>
<evidence type="ECO:0000256" key="3">
    <source>
        <dbReference type="ARBA" id="ARBA00022741"/>
    </source>
</evidence>
<comment type="function">
    <text evidence="6">Ligates lysine onto the cytidine present at position 34 of the AUA codon-specific tRNA(Ile) that contains the anticodon CAU, in an ATP-dependent manner. Cytidine is converted to lysidine, thus changing the amino acid specificity of the tRNA from methionine to isoleucine.</text>
</comment>
<organism evidence="8 9">
    <name type="scientific">Candidatus Rhabdochlamydia porcellionis</name>
    <dbReference type="NCBI Taxonomy" id="225148"/>
    <lineage>
        <taxon>Bacteria</taxon>
        <taxon>Pseudomonadati</taxon>
        <taxon>Chlamydiota</taxon>
        <taxon>Chlamydiia</taxon>
        <taxon>Parachlamydiales</taxon>
        <taxon>Candidatus Rhabdochlamydiaceae</taxon>
        <taxon>Candidatus Rhabdochlamydia</taxon>
    </lineage>
</organism>
<dbReference type="GO" id="GO:0032267">
    <property type="term" value="F:tRNA(Ile)-lysidine synthase activity"/>
    <property type="evidence" value="ECO:0007669"/>
    <property type="project" value="UniProtKB-EC"/>
</dbReference>
<dbReference type="InterPro" id="IPR012094">
    <property type="entry name" value="tRNA_Ile_lys_synt"/>
</dbReference>
<dbReference type="PANTHER" id="PTHR43033:SF1">
    <property type="entry name" value="TRNA(ILE)-LYSIDINE SYNTHASE-RELATED"/>
    <property type="match status" value="1"/>
</dbReference>
<name>A0ABX8Z009_9BACT</name>
<dbReference type="SUPFAM" id="SSF52402">
    <property type="entry name" value="Adenine nucleotide alpha hydrolases-like"/>
    <property type="match status" value="1"/>
</dbReference>
<keyword evidence="4 6" id="KW-0067">ATP-binding</keyword>
<sequence>MLKVKDPLFKTIKDFLKSKNVSSQPILLAYSGGCDSKALLYLSLECSLLFKFPLYVAHIDHGWREESCKQAKMLQKEVEELGLLFYLKVLHFEDFEKKNLEQQGREKRLQFFKELYKKLDCQALLLAHQAEDQAEVVLKRICEGAHLTSLRGIQSDMRLEEMRIWRPLLSVSKKTLRSWLEKRSLVPIEDPTNENLQFLRARMRKEIFPELSRLFGKEIAGNLCKLGRQAQELDSYFYQKNLMLFTTQKEDYNKVEWDLNPFLPLDKVELYYAVKQWLRMQKVILPSSFMDIIMKFIVKSKIKKELIYKKKLLKIDSGRLILIKNSIKK</sequence>
<proteinExistence type="inferred from homology"/>
<comment type="similarity">
    <text evidence="6">Belongs to the tRNA(Ile)-lysidine synthase family.</text>
</comment>
<protein>
    <recommendedName>
        <fullName evidence="6">tRNA(Ile)-lysidine synthase</fullName>
        <ecNumber evidence="6">6.3.4.19</ecNumber>
    </recommendedName>
    <alternativeName>
        <fullName evidence="6">tRNA(Ile)-2-lysyl-cytidine synthase</fullName>
    </alternativeName>
    <alternativeName>
        <fullName evidence="6">tRNA(Ile)-lysidine synthetase</fullName>
    </alternativeName>
</protein>
<dbReference type="InterPro" id="IPR011063">
    <property type="entry name" value="TilS/TtcA_N"/>
</dbReference>
<dbReference type="PANTHER" id="PTHR43033">
    <property type="entry name" value="TRNA(ILE)-LYSIDINE SYNTHASE-RELATED"/>
    <property type="match status" value="1"/>
</dbReference>
<evidence type="ECO:0000256" key="4">
    <source>
        <dbReference type="ARBA" id="ARBA00022840"/>
    </source>
</evidence>
<evidence type="ECO:0000256" key="6">
    <source>
        <dbReference type="HAMAP-Rule" id="MF_01161"/>
    </source>
</evidence>
<comment type="subcellular location">
    <subcellularLocation>
        <location evidence="6">Cytoplasm</location>
    </subcellularLocation>
</comment>
<reference evidence="8 9" key="1">
    <citation type="submission" date="2020-01" db="EMBL/GenBank/DDBJ databases">
        <authorList>
            <person name="Sixt B."/>
            <person name="Schulz F."/>
            <person name="Kostanjsek R."/>
            <person name="Koestlbacher S."/>
            <person name="Collingro A."/>
            <person name="Toenshoff E."/>
            <person name="Horn M."/>
        </authorList>
    </citation>
    <scope>NUCLEOTIDE SEQUENCE [LARGE SCALE GENOMIC DNA]</scope>
    <source>
        <strain evidence="8 9">15C</strain>
    </source>
</reference>
<dbReference type="HAMAP" id="MF_01161">
    <property type="entry name" value="tRNA_Ile_lys_synt"/>
    <property type="match status" value="1"/>
</dbReference>
<accession>A0ABX8Z009</accession>
<evidence type="ECO:0000256" key="5">
    <source>
        <dbReference type="ARBA" id="ARBA00048539"/>
    </source>
</evidence>
<keyword evidence="9" id="KW-1185">Reference proteome</keyword>
<evidence type="ECO:0000313" key="9">
    <source>
        <dbReference type="Proteomes" id="UP000822862"/>
    </source>
</evidence>
<dbReference type="CDD" id="cd01992">
    <property type="entry name" value="TilS_N"/>
    <property type="match status" value="1"/>
</dbReference>
<dbReference type="InterPro" id="IPR012795">
    <property type="entry name" value="tRNA_Ile_lys_synt_N"/>
</dbReference>
<feature type="domain" description="tRNA(Ile)-lysidine/2-thiocytidine synthase N-terminal" evidence="7">
    <location>
        <begin position="26"/>
        <end position="206"/>
    </location>
</feature>
<evidence type="ECO:0000256" key="2">
    <source>
        <dbReference type="ARBA" id="ARBA00022694"/>
    </source>
</evidence>
<dbReference type="Proteomes" id="UP000822862">
    <property type="component" value="Chromosome"/>
</dbReference>
<feature type="binding site" evidence="6">
    <location>
        <begin position="31"/>
        <end position="36"/>
    </location>
    <ligand>
        <name>ATP</name>
        <dbReference type="ChEBI" id="CHEBI:30616"/>
    </ligand>
</feature>
<reference evidence="8 9" key="2">
    <citation type="submission" date="2021-05" db="EMBL/GenBank/DDBJ databases">
        <title>Ecology and evolution of chlamydial symbionts of arthropods.</title>
        <authorList>
            <person name="Halter T."/>
            <person name="Sixt B.S."/>
            <person name="Toenshoff E.R."/>
            <person name="Koestlbacher S."/>
            <person name="Schulz F."/>
            <person name="Kostanjsek R."/>
            <person name="Collingro A."/>
            <person name="Hendrickx F."/>
            <person name="Horn M."/>
        </authorList>
    </citation>
    <scope>NUCLEOTIDE SEQUENCE [LARGE SCALE GENOMIC DNA]</scope>
    <source>
        <strain evidence="8 9">15C</strain>
    </source>
</reference>
<dbReference type="Pfam" id="PF01171">
    <property type="entry name" value="ATP_bind_3"/>
    <property type="match status" value="1"/>
</dbReference>
<dbReference type="EMBL" id="CP075585">
    <property type="protein sequence ID" value="QZA58984.1"/>
    <property type="molecule type" value="Genomic_DNA"/>
</dbReference>
<keyword evidence="6" id="KW-0963">Cytoplasm</keyword>
<evidence type="ECO:0000256" key="1">
    <source>
        <dbReference type="ARBA" id="ARBA00022598"/>
    </source>
</evidence>
<evidence type="ECO:0000313" key="8">
    <source>
        <dbReference type="EMBL" id="QZA58984.1"/>
    </source>
</evidence>
<evidence type="ECO:0000259" key="7">
    <source>
        <dbReference type="Pfam" id="PF01171"/>
    </source>
</evidence>
<gene>
    <name evidence="6" type="primary">tilS</name>
    <name evidence="8" type="ORF">RHAB15C_0000867</name>
</gene>
<dbReference type="Gene3D" id="3.40.50.620">
    <property type="entry name" value="HUPs"/>
    <property type="match status" value="1"/>
</dbReference>
<keyword evidence="1 6" id="KW-0436">Ligase</keyword>
<dbReference type="RefSeq" id="WP_194845324.1">
    <property type="nucleotide sequence ID" value="NZ_CP075585.1"/>
</dbReference>
<keyword evidence="3 6" id="KW-0547">Nucleotide-binding</keyword>
<comment type="domain">
    <text evidence="6">The N-terminal region contains the highly conserved SGGXDS motif, predicted to be a P-loop motif involved in ATP binding.</text>
</comment>